<gene>
    <name evidence="2" type="ORF">BdWA1_004133</name>
</gene>
<feature type="transmembrane region" description="Helical" evidence="1">
    <location>
        <begin position="338"/>
        <end position="360"/>
    </location>
</feature>
<dbReference type="RefSeq" id="XP_067801244.1">
    <property type="nucleotide sequence ID" value="XM_067949136.1"/>
</dbReference>
<reference evidence="2" key="1">
    <citation type="journal article" date="2023" name="Nat. Microbiol.">
        <title>Babesia duncani multi-omics identifies virulence factors and drug targets.</title>
        <authorList>
            <person name="Singh P."/>
            <person name="Lonardi S."/>
            <person name="Liang Q."/>
            <person name="Vydyam P."/>
            <person name="Khabirova E."/>
            <person name="Fang T."/>
            <person name="Gihaz S."/>
            <person name="Thekkiniath J."/>
            <person name="Munshi M."/>
            <person name="Abel S."/>
            <person name="Ciampossin L."/>
            <person name="Batugedara G."/>
            <person name="Gupta M."/>
            <person name="Lu X.M."/>
            <person name="Lenz T."/>
            <person name="Chakravarty S."/>
            <person name="Cornillot E."/>
            <person name="Hu Y."/>
            <person name="Ma W."/>
            <person name="Gonzalez L.M."/>
            <person name="Sanchez S."/>
            <person name="Estrada K."/>
            <person name="Sanchez-Flores A."/>
            <person name="Montero E."/>
            <person name="Harb O.S."/>
            <person name="Le Roch K.G."/>
            <person name="Mamoun C.B."/>
        </authorList>
    </citation>
    <scope>NUCLEOTIDE SEQUENCE</scope>
    <source>
        <strain evidence="2">WA1</strain>
    </source>
</reference>
<comment type="caution">
    <text evidence="2">The sequence shown here is derived from an EMBL/GenBank/DDBJ whole genome shotgun (WGS) entry which is preliminary data.</text>
</comment>
<keyword evidence="3" id="KW-1185">Reference proteome</keyword>
<feature type="transmembrane region" description="Helical" evidence="1">
    <location>
        <begin position="366"/>
        <end position="386"/>
    </location>
</feature>
<dbReference type="Proteomes" id="UP001214638">
    <property type="component" value="Unassembled WGS sequence"/>
</dbReference>
<feature type="transmembrane region" description="Helical" evidence="1">
    <location>
        <begin position="128"/>
        <end position="147"/>
    </location>
</feature>
<sequence>MMNVYLDGSEFALKRFEVSSSKVSVFIASVHSVRSLATLLALVVGVMFLLFGEFCISESSWKSWWNKAGAILSAFLLTLFAFLQLIYFCSSHGHQYVVRYYWLHVATGFCIGLLLIYPYQFFGQHGPFLSYGLQITGAFTSILHYILKRVLNSLQLDVNFWLIAIHLFVVFVVAFFGFVVFTVAVLGSPSGSSAAIWGVVMFPTILAILTVLLFRAGVMTFTCLLFCVGFVIFVVVTYVVLLQAGESAQSARVWAVVMFPTILAILSGLLFRADYLTFAGSLFFAGFVSVVAVTYVVLLQSDSSYSQSAAIFAAVIIPTILAILSGLMILVGFLYWGVIMFLVSVVLFILFTAAVVGFPSEPSKALGAWALLLILVVLMFLTILLFQAGHGTVAVLLLLVGIVTVVFTSASSGVSKNPPSFDKFKLGVQGAWAPITMAVVAMAFEFVIYPVICPILTVESSRHHTILLWALIVETFSGTMVFSLTGINKDIIRLWNSGPQRFYHLLWLMFIPYFGLGLASVWALHHPSSGFSRRLKFGAWGGIFTCLFYLSAENLVNIGFGCPWGHAFTGAGGLYRKYVQLGKGDESKLKNLIGELVDGTGGLKELGSADKVTEALGKSGLSEKHKNVYANAFKVVFNKVRTYDPTGGDLEQSGKLKDSAKEKIKGKIENVFTAEAGLNDFSSDQQAEFKSACANAYFNAYNTAVEVDSGLSIGTEEDQIKEELNKALSSKSLQLSAAQVAAYAKAAFAKQSADETAKKAGRRAVGVVAAAELAGCLAVSKKYGGPQDIPASPDPSKAAGYVMNFTNCLTNSFGVLTGFLIKAHLANYLNCSRKLAEGHVFPTASMNGFRSCWFWFSCASSGAWKNFISMFSLDIKEMLLS</sequence>
<accession>A0AAD9PH94</accession>
<dbReference type="GeneID" id="94338427"/>
<protein>
    <submittedName>
        <fullName evidence="2">Uncharacterized protein</fullName>
    </submittedName>
</protein>
<evidence type="ECO:0000313" key="3">
    <source>
        <dbReference type="Proteomes" id="UP001214638"/>
    </source>
</evidence>
<feature type="transmembrane region" description="Helical" evidence="1">
    <location>
        <begin position="535"/>
        <end position="552"/>
    </location>
</feature>
<feature type="transmembrane region" description="Helical" evidence="1">
    <location>
        <begin position="465"/>
        <end position="485"/>
    </location>
</feature>
<feature type="transmembrane region" description="Helical" evidence="1">
    <location>
        <begin position="194"/>
        <end position="214"/>
    </location>
</feature>
<feature type="transmembrane region" description="Helical" evidence="1">
    <location>
        <begin position="101"/>
        <end position="122"/>
    </location>
</feature>
<evidence type="ECO:0000313" key="2">
    <source>
        <dbReference type="EMBL" id="KAK2194398.1"/>
    </source>
</evidence>
<feature type="transmembrane region" description="Helical" evidence="1">
    <location>
        <begin position="431"/>
        <end position="453"/>
    </location>
</feature>
<keyword evidence="1" id="KW-1133">Transmembrane helix</keyword>
<feature type="transmembrane region" description="Helical" evidence="1">
    <location>
        <begin position="221"/>
        <end position="241"/>
    </location>
</feature>
<feature type="transmembrane region" description="Helical" evidence="1">
    <location>
        <begin position="393"/>
        <end position="411"/>
    </location>
</feature>
<feature type="transmembrane region" description="Helical" evidence="1">
    <location>
        <begin position="23"/>
        <end position="50"/>
    </location>
</feature>
<proteinExistence type="predicted"/>
<dbReference type="EMBL" id="JALLKP010000132">
    <property type="protein sequence ID" value="KAK2194398.1"/>
    <property type="molecule type" value="Genomic_DNA"/>
</dbReference>
<keyword evidence="1" id="KW-0812">Transmembrane</keyword>
<feature type="transmembrane region" description="Helical" evidence="1">
    <location>
        <begin position="159"/>
        <end position="188"/>
    </location>
</feature>
<keyword evidence="1" id="KW-0472">Membrane</keyword>
<dbReference type="AlphaFoldDB" id="A0AAD9PH94"/>
<evidence type="ECO:0000256" key="1">
    <source>
        <dbReference type="SAM" id="Phobius"/>
    </source>
</evidence>
<feature type="transmembrane region" description="Helical" evidence="1">
    <location>
        <begin position="310"/>
        <end position="331"/>
    </location>
</feature>
<feature type="transmembrane region" description="Helical" evidence="1">
    <location>
        <begin position="253"/>
        <end position="271"/>
    </location>
</feature>
<name>A0AAD9PH94_9APIC</name>
<organism evidence="2 3">
    <name type="scientific">Babesia duncani</name>
    <dbReference type="NCBI Taxonomy" id="323732"/>
    <lineage>
        <taxon>Eukaryota</taxon>
        <taxon>Sar</taxon>
        <taxon>Alveolata</taxon>
        <taxon>Apicomplexa</taxon>
        <taxon>Aconoidasida</taxon>
        <taxon>Piroplasmida</taxon>
        <taxon>Babesiidae</taxon>
        <taxon>Babesia</taxon>
    </lineage>
</organism>
<feature type="transmembrane region" description="Helical" evidence="1">
    <location>
        <begin position="278"/>
        <end position="298"/>
    </location>
</feature>
<dbReference type="KEGG" id="bdw:94338427"/>
<feature type="transmembrane region" description="Helical" evidence="1">
    <location>
        <begin position="70"/>
        <end position="89"/>
    </location>
</feature>
<feature type="transmembrane region" description="Helical" evidence="1">
    <location>
        <begin position="505"/>
        <end position="523"/>
    </location>
</feature>